<gene>
    <name evidence="2" type="ORF">DCAF_LOCUS17537</name>
</gene>
<keyword evidence="3" id="KW-1185">Reference proteome</keyword>
<sequence>MDSTNDNQQEQRRTSKGHVDSVLDRYLASTESRHNTSSTVNNKNIEPQLVQKQEYLKSLKRLEEEQRVAKMIGNMENMNDGGFWWDVAIDNMDQDELEAYKESMQQLKKNVVARLDSIEANNASPESRMVNPYTNIEEIPAPSYGNSDLQ</sequence>
<accession>A0AAV1S3I3</accession>
<evidence type="ECO:0000313" key="2">
    <source>
        <dbReference type="EMBL" id="CAK7343880.1"/>
    </source>
</evidence>
<dbReference type="AlphaFoldDB" id="A0AAV1S3I3"/>
<protein>
    <recommendedName>
        <fullName evidence="4">Mads box protein</fullName>
    </recommendedName>
</protein>
<evidence type="ECO:0000313" key="3">
    <source>
        <dbReference type="Proteomes" id="UP001314170"/>
    </source>
</evidence>
<reference evidence="2 3" key="1">
    <citation type="submission" date="2024-01" db="EMBL/GenBank/DDBJ databases">
        <authorList>
            <person name="Waweru B."/>
        </authorList>
    </citation>
    <scope>NUCLEOTIDE SEQUENCE [LARGE SCALE GENOMIC DNA]</scope>
</reference>
<feature type="compositionally biased region" description="Basic and acidic residues" evidence="1">
    <location>
        <begin position="9"/>
        <end position="23"/>
    </location>
</feature>
<organism evidence="2 3">
    <name type="scientific">Dovyalis caffra</name>
    <dbReference type="NCBI Taxonomy" id="77055"/>
    <lineage>
        <taxon>Eukaryota</taxon>
        <taxon>Viridiplantae</taxon>
        <taxon>Streptophyta</taxon>
        <taxon>Embryophyta</taxon>
        <taxon>Tracheophyta</taxon>
        <taxon>Spermatophyta</taxon>
        <taxon>Magnoliopsida</taxon>
        <taxon>eudicotyledons</taxon>
        <taxon>Gunneridae</taxon>
        <taxon>Pentapetalae</taxon>
        <taxon>rosids</taxon>
        <taxon>fabids</taxon>
        <taxon>Malpighiales</taxon>
        <taxon>Salicaceae</taxon>
        <taxon>Flacourtieae</taxon>
        <taxon>Dovyalis</taxon>
    </lineage>
</organism>
<comment type="caution">
    <text evidence="2">The sequence shown here is derived from an EMBL/GenBank/DDBJ whole genome shotgun (WGS) entry which is preliminary data.</text>
</comment>
<dbReference type="Proteomes" id="UP001314170">
    <property type="component" value="Unassembled WGS sequence"/>
</dbReference>
<evidence type="ECO:0008006" key="4">
    <source>
        <dbReference type="Google" id="ProtNLM"/>
    </source>
</evidence>
<evidence type="ECO:0000256" key="1">
    <source>
        <dbReference type="SAM" id="MobiDB-lite"/>
    </source>
</evidence>
<feature type="compositionally biased region" description="Polar residues" evidence="1">
    <location>
        <begin position="35"/>
        <end position="45"/>
    </location>
</feature>
<feature type="region of interest" description="Disordered" evidence="1">
    <location>
        <begin position="1"/>
        <end position="46"/>
    </location>
</feature>
<name>A0AAV1S3I3_9ROSI</name>
<proteinExistence type="predicted"/>
<dbReference type="EMBL" id="CAWUPB010001160">
    <property type="protein sequence ID" value="CAK7343880.1"/>
    <property type="molecule type" value="Genomic_DNA"/>
</dbReference>
<feature type="region of interest" description="Disordered" evidence="1">
    <location>
        <begin position="123"/>
        <end position="150"/>
    </location>
</feature>